<dbReference type="AlphaFoldDB" id="A0AAN8F7A8"/>
<organism evidence="1 2">
    <name type="scientific">Knufia fluminis</name>
    <dbReference type="NCBI Taxonomy" id="191047"/>
    <lineage>
        <taxon>Eukaryota</taxon>
        <taxon>Fungi</taxon>
        <taxon>Dikarya</taxon>
        <taxon>Ascomycota</taxon>
        <taxon>Pezizomycotina</taxon>
        <taxon>Eurotiomycetes</taxon>
        <taxon>Chaetothyriomycetidae</taxon>
        <taxon>Chaetothyriales</taxon>
        <taxon>Trichomeriaceae</taxon>
        <taxon>Knufia</taxon>
    </lineage>
</organism>
<sequence>MSTNVYNLSPAKLAELLKNSKKTLVIQHRLTAESEPIVIDDNFLKDMGTAFSGLIHSMFPAVNTLTNLQLSQFKEPNTITVTGSTRLAVRNAVLWMRSSCDGKGLKPYTETQPNPFIAAHHDHIAATQLQIPNLITRIESYMQGRLYPKKAGLSDAEVAELYNINAYFQYRPPTGEIPAHEISALLNILQKQPTDTIFSVLIHYVADATWADMKLQYAQNENENSGVSQAGNNRGGTKDSRVRYASRQYVGVRNMYEGFGEAVNVEIEEYKKAYKAEKARVRAEARGASKSKA</sequence>
<accession>A0AAN8F7A8</accession>
<name>A0AAN8F7A8_9EURO</name>
<dbReference type="Proteomes" id="UP001316803">
    <property type="component" value="Unassembled WGS sequence"/>
</dbReference>
<proteinExistence type="predicted"/>
<comment type="caution">
    <text evidence="1">The sequence shown here is derived from an EMBL/GenBank/DDBJ whole genome shotgun (WGS) entry which is preliminary data.</text>
</comment>
<keyword evidence="2" id="KW-1185">Reference proteome</keyword>
<dbReference type="EMBL" id="JAKLMC020000001">
    <property type="protein sequence ID" value="KAK5958273.1"/>
    <property type="molecule type" value="Genomic_DNA"/>
</dbReference>
<evidence type="ECO:0000313" key="1">
    <source>
        <dbReference type="EMBL" id="KAK5958273.1"/>
    </source>
</evidence>
<evidence type="ECO:0000313" key="2">
    <source>
        <dbReference type="Proteomes" id="UP001316803"/>
    </source>
</evidence>
<reference evidence="1 2" key="1">
    <citation type="submission" date="2022-12" db="EMBL/GenBank/DDBJ databases">
        <title>Genomic features and morphological characterization of a novel Knufia sp. strain isolated from spacecraft assembly facility.</title>
        <authorList>
            <person name="Teixeira M."/>
            <person name="Chander A.M."/>
            <person name="Stajich J.E."/>
            <person name="Venkateswaran K."/>
        </authorList>
    </citation>
    <scope>NUCLEOTIDE SEQUENCE [LARGE SCALE GENOMIC DNA]</scope>
    <source>
        <strain evidence="1 2">FJI-L2-BK-P2</strain>
    </source>
</reference>
<protein>
    <submittedName>
        <fullName evidence="1">Uncharacterized protein</fullName>
    </submittedName>
</protein>
<gene>
    <name evidence="1" type="ORF">OHC33_000115</name>
</gene>